<dbReference type="GO" id="GO:0042134">
    <property type="term" value="F:rRNA primary transcript binding"/>
    <property type="evidence" value="ECO:0007669"/>
    <property type="project" value="InterPro"/>
</dbReference>
<feature type="compositionally biased region" description="Low complexity" evidence="1">
    <location>
        <begin position="15"/>
        <end position="27"/>
    </location>
</feature>
<dbReference type="STRING" id="269621.A0A238FE56"/>
<proteinExistence type="predicted"/>
<feature type="region of interest" description="Disordered" evidence="1">
    <location>
        <begin position="321"/>
        <end position="355"/>
    </location>
</feature>
<reference evidence="3" key="1">
    <citation type="submission" date="2016-09" db="EMBL/GenBank/DDBJ databases">
        <authorList>
            <person name="Jeantristanb JTB J.-T."/>
            <person name="Ricardo R."/>
        </authorList>
    </citation>
    <scope>NUCLEOTIDE SEQUENCE [LARGE SCALE GENOMIC DNA]</scope>
</reference>
<evidence type="ECO:0000256" key="1">
    <source>
        <dbReference type="SAM" id="MobiDB-lite"/>
    </source>
</evidence>
<dbReference type="InterPro" id="IPR047205">
    <property type="entry name" value="RMP1"/>
</dbReference>
<dbReference type="AlphaFoldDB" id="A0A238FE56"/>
<dbReference type="EMBL" id="FMSP01000007">
    <property type="protein sequence ID" value="SCV71079.1"/>
    <property type="molecule type" value="Genomic_DNA"/>
</dbReference>
<dbReference type="Proteomes" id="UP000198372">
    <property type="component" value="Unassembled WGS sequence"/>
</dbReference>
<dbReference type="PANTHER" id="PTHR37792">
    <property type="entry name" value="RIBONUCLEASE MRP PROTEIN SUBUNIT RMP1"/>
    <property type="match status" value="1"/>
</dbReference>
<evidence type="ECO:0000313" key="3">
    <source>
        <dbReference type="Proteomes" id="UP000198372"/>
    </source>
</evidence>
<dbReference type="GO" id="GO:0000466">
    <property type="term" value="P:maturation of 5.8S rRNA from tricistronic rRNA transcript (SSU-rRNA, 5.8S rRNA, LSU-rRNA)"/>
    <property type="evidence" value="ECO:0007669"/>
    <property type="project" value="TreeGrafter"/>
</dbReference>
<protein>
    <submittedName>
        <fullName evidence="2">BQ2448_2667 protein</fullName>
    </submittedName>
</protein>
<dbReference type="OrthoDB" id="114080at2759"/>
<organism evidence="2 3">
    <name type="scientific">Microbotryum intermedium</name>
    <dbReference type="NCBI Taxonomy" id="269621"/>
    <lineage>
        <taxon>Eukaryota</taxon>
        <taxon>Fungi</taxon>
        <taxon>Dikarya</taxon>
        <taxon>Basidiomycota</taxon>
        <taxon>Pucciniomycotina</taxon>
        <taxon>Microbotryomycetes</taxon>
        <taxon>Microbotryales</taxon>
        <taxon>Microbotryaceae</taxon>
        <taxon>Microbotryum</taxon>
    </lineage>
</organism>
<dbReference type="PANTHER" id="PTHR37792:SF1">
    <property type="entry name" value="RIBONUCLEASE MRP PROTEIN SUBUNIT RMP1"/>
    <property type="match status" value="1"/>
</dbReference>
<evidence type="ECO:0000313" key="2">
    <source>
        <dbReference type="EMBL" id="SCV71079.1"/>
    </source>
</evidence>
<keyword evidence="3" id="KW-1185">Reference proteome</keyword>
<name>A0A238FE56_9BASI</name>
<dbReference type="GO" id="GO:0000294">
    <property type="term" value="P:nuclear-transcribed mRNA catabolic process, RNase MRP-dependent"/>
    <property type="evidence" value="ECO:0007669"/>
    <property type="project" value="TreeGrafter"/>
</dbReference>
<gene>
    <name evidence="2" type="ORF">BQ2448_2667</name>
</gene>
<sequence>MIKRHLHTSSPIQDSTASTSSSTSNSAASLPGLVSSLRPLKRSLPQLQQEGALLRRFCYKNKNQHKANVWWKRVVHVDRIIGRLTDELKKLARRFGTRRDHSTTLETLSLLVLFTRLPRASLIVTKAVEVIFSSSETLSQLVHSRAFLAFSLVLTSLHARLYAITLALQQDLQHATLVVAKLIRSVESSEDLVEQARWQYRGLQRELREFAPHLDSTDLNVDLSSNSRLNIGQVSRDLTPIVISEMGPDGGAGDDVGTVISKEELMRLTRTKDDAAEVVDESKEAISGKLVQEEAKTEVLDREQVAAAPVVPLINEVPRKKRRRDLAAEDLSKKVKKKKSKKKPDDQDEIDDIFG</sequence>
<dbReference type="GO" id="GO:0000172">
    <property type="term" value="C:ribonuclease MRP complex"/>
    <property type="evidence" value="ECO:0007669"/>
    <property type="project" value="InterPro"/>
</dbReference>
<accession>A0A238FE56</accession>
<feature type="region of interest" description="Disordered" evidence="1">
    <location>
        <begin position="1"/>
        <end position="27"/>
    </location>
</feature>
<feature type="compositionally biased region" description="Acidic residues" evidence="1">
    <location>
        <begin position="346"/>
        <end position="355"/>
    </location>
</feature>